<dbReference type="Pfam" id="PF00375">
    <property type="entry name" value="SDF"/>
    <property type="match status" value="1"/>
</dbReference>
<evidence type="ECO:0000313" key="9">
    <source>
        <dbReference type="EMBL" id="KCZ89616.1"/>
    </source>
</evidence>
<dbReference type="eggNOG" id="COG1301">
    <property type="taxonomic scope" value="Bacteria"/>
</dbReference>
<keyword evidence="5 8" id="KW-1133">Transmembrane helix</keyword>
<evidence type="ECO:0000256" key="5">
    <source>
        <dbReference type="ARBA" id="ARBA00022989"/>
    </source>
</evidence>
<dbReference type="PANTHER" id="PTHR42865:SF7">
    <property type="entry name" value="PROTON_GLUTAMATE-ASPARTATE SYMPORTER"/>
    <property type="match status" value="1"/>
</dbReference>
<keyword evidence="2" id="KW-0813">Transport</keyword>
<feature type="transmembrane region" description="Helical" evidence="8">
    <location>
        <begin position="392"/>
        <end position="412"/>
    </location>
</feature>
<feature type="transmembrane region" description="Helical" evidence="8">
    <location>
        <begin position="69"/>
        <end position="94"/>
    </location>
</feature>
<dbReference type="InterPro" id="IPR001991">
    <property type="entry name" value="Na-dicarboxylate_symporter"/>
</dbReference>
<sequence>MASVKKPRFTYNRLNRRLDVLVRGKLWLQVILALLAGIGVGLILGPDLDFVPRDQAAVIGDWLGLPGNLFLALVRMVIIPLAASSIILGIAGTGGGEALRTVGRKLLTFVLLTTVSATMIGISLARFIRPGRGLEQTYPSAPSLKPENLQLAEPQVSPLEGITRELPDMITGLIPQNIAASLLEQDMLAIVMFSLFVGIATVTADKKELTRPLVALAEAMLEVSMTVIRTAMRFAPLAVFGLIAETTATNGLSTLRDLATYCGIVLSGLACLLALYLVIVTVLGRMNPVRFIRAVVPVQLLAFSTSSSAAVMPLTMKTAIDKLKTPASLAGAVVPLASTVNMAGTALYQSVAIMFLADISGTPLSPGDLALVMVTLTGASIGAPAAPGASIAILATTATSFGVPLTGLPLVMGVDRILDMARTLVNVTGDLVLCRIVTPKGQRTNETPEPEEAPVPAQNVSADSPA</sequence>
<dbReference type="PRINTS" id="PR00173">
    <property type="entry name" value="EDTRNSPORT"/>
</dbReference>
<dbReference type="GO" id="GO:0006835">
    <property type="term" value="P:dicarboxylic acid transport"/>
    <property type="evidence" value="ECO:0007669"/>
    <property type="project" value="TreeGrafter"/>
</dbReference>
<feature type="transmembrane region" description="Helical" evidence="8">
    <location>
        <begin position="258"/>
        <end position="279"/>
    </location>
</feature>
<comment type="subcellular location">
    <subcellularLocation>
        <location evidence="1">Cell membrane</location>
        <topology evidence="1">Multi-pass membrane protein</topology>
    </subcellularLocation>
</comment>
<keyword evidence="6 8" id="KW-0472">Membrane</keyword>
<feature type="transmembrane region" description="Helical" evidence="8">
    <location>
        <begin position="234"/>
        <end position="252"/>
    </location>
</feature>
<evidence type="ECO:0000256" key="7">
    <source>
        <dbReference type="SAM" id="MobiDB-lite"/>
    </source>
</evidence>
<evidence type="ECO:0000256" key="8">
    <source>
        <dbReference type="SAM" id="Phobius"/>
    </source>
</evidence>
<evidence type="ECO:0000256" key="3">
    <source>
        <dbReference type="ARBA" id="ARBA00022475"/>
    </source>
</evidence>
<dbReference type="Proteomes" id="UP000024816">
    <property type="component" value="Unassembled WGS sequence"/>
</dbReference>
<reference evidence="9 10" key="1">
    <citation type="journal article" date="2014" name="Antonie Van Leeuwenhoek">
        <title>Hyphomonas beringensis sp. nov. and Hyphomonas chukchiensis sp. nov., isolated from surface seawater of the Bering Sea and Chukchi Sea.</title>
        <authorList>
            <person name="Li C."/>
            <person name="Lai Q."/>
            <person name="Li G."/>
            <person name="Dong C."/>
            <person name="Wang J."/>
            <person name="Liao Y."/>
            <person name="Shao Z."/>
        </authorList>
    </citation>
    <scope>NUCLEOTIDE SEQUENCE [LARGE SCALE GENOMIC DNA]</scope>
    <source>
        <strain evidence="9 10">VP2</strain>
    </source>
</reference>
<feature type="transmembrane region" description="Helical" evidence="8">
    <location>
        <begin position="106"/>
        <end position="128"/>
    </location>
</feature>
<keyword evidence="10" id="KW-1185">Reference proteome</keyword>
<dbReference type="RefSeq" id="WP_051597392.1">
    <property type="nucleotide sequence ID" value="NZ_ARYJ01000003.1"/>
</dbReference>
<dbReference type="OrthoDB" id="9766690at2"/>
<evidence type="ECO:0000256" key="1">
    <source>
        <dbReference type="ARBA" id="ARBA00004651"/>
    </source>
</evidence>
<keyword evidence="3" id="KW-1003">Cell membrane</keyword>
<feature type="transmembrane region" description="Helical" evidence="8">
    <location>
        <begin position="332"/>
        <end position="357"/>
    </location>
</feature>
<dbReference type="Gene3D" id="1.10.3860.10">
    <property type="entry name" value="Sodium:dicarboxylate symporter"/>
    <property type="match status" value="1"/>
</dbReference>
<dbReference type="AlphaFoldDB" id="A0A059FGG0"/>
<dbReference type="PATRIC" id="fig|1280952.3.peg.1024"/>
<evidence type="ECO:0000256" key="6">
    <source>
        <dbReference type="ARBA" id="ARBA00023136"/>
    </source>
</evidence>
<dbReference type="EMBL" id="ARYJ01000003">
    <property type="protein sequence ID" value="KCZ89616.1"/>
    <property type="molecule type" value="Genomic_DNA"/>
</dbReference>
<evidence type="ECO:0000256" key="2">
    <source>
        <dbReference type="ARBA" id="ARBA00022448"/>
    </source>
</evidence>
<accession>A0A059FGG0</accession>
<feature type="region of interest" description="Disordered" evidence="7">
    <location>
        <begin position="441"/>
        <end position="466"/>
    </location>
</feature>
<dbReference type="InterPro" id="IPR036458">
    <property type="entry name" value="Na:dicarbo_symporter_sf"/>
</dbReference>
<dbReference type="PANTHER" id="PTHR42865">
    <property type="entry name" value="PROTON/GLUTAMATE-ASPARTATE SYMPORTER"/>
    <property type="match status" value="1"/>
</dbReference>
<feature type="transmembrane region" description="Helical" evidence="8">
    <location>
        <begin position="26"/>
        <end position="44"/>
    </location>
</feature>
<proteinExistence type="predicted"/>
<dbReference type="GO" id="GO:0005886">
    <property type="term" value="C:plasma membrane"/>
    <property type="evidence" value="ECO:0007669"/>
    <property type="project" value="UniProtKB-SubCell"/>
</dbReference>
<feature type="transmembrane region" description="Helical" evidence="8">
    <location>
        <begin position="187"/>
        <end position="204"/>
    </location>
</feature>
<evidence type="ECO:0000256" key="4">
    <source>
        <dbReference type="ARBA" id="ARBA00022692"/>
    </source>
</evidence>
<feature type="transmembrane region" description="Helical" evidence="8">
    <location>
        <begin position="291"/>
        <end position="312"/>
    </location>
</feature>
<dbReference type="GO" id="GO:0015293">
    <property type="term" value="F:symporter activity"/>
    <property type="evidence" value="ECO:0007669"/>
    <property type="project" value="UniProtKB-KW"/>
</dbReference>
<protein>
    <submittedName>
        <fullName evidence="9">Sodium:dicarboxylate symporter</fullName>
    </submittedName>
</protein>
<organism evidence="9 10">
    <name type="scientific">Hyphomonas jannaschiana VP2</name>
    <dbReference type="NCBI Taxonomy" id="1280952"/>
    <lineage>
        <taxon>Bacteria</taxon>
        <taxon>Pseudomonadati</taxon>
        <taxon>Pseudomonadota</taxon>
        <taxon>Alphaproteobacteria</taxon>
        <taxon>Hyphomonadales</taxon>
        <taxon>Hyphomonadaceae</taxon>
        <taxon>Hyphomonas</taxon>
    </lineage>
</organism>
<dbReference type="STRING" id="1280952.HJA_05172"/>
<keyword evidence="4 8" id="KW-0812">Transmembrane</keyword>
<feature type="transmembrane region" description="Helical" evidence="8">
    <location>
        <begin position="369"/>
        <end position="386"/>
    </location>
</feature>
<evidence type="ECO:0000313" key="10">
    <source>
        <dbReference type="Proteomes" id="UP000024816"/>
    </source>
</evidence>
<name>A0A059FGG0_9PROT</name>
<comment type="caution">
    <text evidence="9">The sequence shown here is derived from an EMBL/GenBank/DDBJ whole genome shotgun (WGS) entry which is preliminary data.</text>
</comment>
<dbReference type="SUPFAM" id="SSF118215">
    <property type="entry name" value="Proton glutamate symport protein"/>
    <property type="match status" value="1"/>
</dbReference>
<gene>
    <name evidence="9" type="ORF">HJA_05172</name>
</gene>